<reference evidence="1 2" key="1">
    <citation type="journal article" date="2003" name="Int. J. Syst. Evol. Microbiol.">
        <title>Halobacillus salinus sp. nov., isolated from a salt lake on the coast of the East Sea in Korea.</title>
        <authorList>
            <person name="Yoon J.H."/>
            <person name="Kang K.H."/>
            <person name="Park Y.H."/>
        </authorList>
    </citation>
    <scope>NUCLEOTIDE SEQUENCE [LARGE SCALE GENOMIC DNA]</scope>
    <source>
        <strain evidence="1 2">HSL-3</strain>
    </source>
</reference>
<accession>A0A4Z0H3G9</accession>
<sequence length="64" mass="7395">MEVHCFFCKKDYSITRSDPQYIKLVQNRGGSYVCKSCNQSMQRDAQASTGLHPDQIDAYDKFLK</sequence>
<organism evidence="1 2">
    <name type="scientific">Halobacillus salinus</name>
    <dbReference type="NCBI Taxonomy" id="192814"/>
    <lineage>
        <taxon>Bacteria</taxon>
        <taxon>Bacillati</taxon>
        <taxon>Bacillota</taxon>
        <taxon>Bacilli</taxon>
        <taxon>Bacillales</taxon>
        <taxon>Bacillaceae</taxon>
        <taxon>Halobacillus</taxon>
    </lineage>
</organism>
<dbReference type="AlphaFoldDB" id="A0A4Z0H3G9"/>
<gene>
    <name evidence="1" type="ORF">E4663_05410</name>
</gene>
<evidence type="ECO:0000313" key="1">
    <source>
        <dbReference type="EMBL" id="TGB04434.1"/>
    </source>
</evidence>
<comment type="caution">
    <text evidence="1">The sequence shown here is derived from an EMBL/GenBank/DDBJ whole genome shotgun (WGS) entry which is preliminary data.</text>
</comment>
<name>A0A4Z0H3G9_9BACI</name>
<proteinExistence type="predicted"/>
<dbReference type="Proteomes" id="UP000297982">
    <property type="component" value="Unassembled WGS sequence"/>
</dbReference>
<dbReference type="EMBL" id="SRJC01000001">
    <property type="protein sequence ID" value="TGB04434.1"/>
    <property type="molecule type" value="Genomic_DNA"/>
</dbReference>
<evidence type="ECO:0008006" key="3">
    <source>
        <dbReference type="Google" id="ProtNLM"/>
    </source>
</evidence>
<evidence type="ECO:0000313" key="2">
    <source>
        <dbReference type="Proteomes" id="UP000297982"/>
    </source>
</evidence>
<dbReference type="RefSeq" id="WP_135326894.1">
    <property type="nucleotide sequence ID" value="NZ_SRJC01000001.1"/>
</dbReference>
<keyword evidence="2" id="KW-1185">Reference proteome</keyword>
<protein>
    <recommendedName>
        <fullName evidence="3">DUF2197 domain-containing protein</fullName>
    </recommendedName>
</protein>